<proteinExistence type="predicted"/>
<dbReference type="EMBL" id="BARV01027948">
    <property type="protein sequence ID" value="GAI43048.1"/>
    <property type="molecule type" value="Genomic_DNA"/>
</dbReference>
<comment type="caution">
    <text evidence="1">The sequence shown here is derived from an EMBL/GenBank/DDBJ whole genome shotgun (WGS) entry which is preliminary data.</text>
</comment>
<evidence type="ECO:0000313" key="1">
    <source>
        <dbReference type="EMBL" id="GAI43048.1"/>
    </source>
</evidence>
<accession>X1NHH1</accession>
<feature type="non-terminal residue" evidence="1">
    <location>
        <position position="1"/>
    </location>
</feature>
<protein>
    <submittedName>
        <fullName evidence="1">Uncharacterized protein</fullName>
    </submittedName>
</protein>
<gene>
    <name evidence="1" type="ORF">S06H3_44870</name>
</gene>
<sequence length="32" mass="3785">NLIHPNERYIWTQVRILHKTDKAVLVNNGIKT</sequence>
<name>X1NHH1_9ZZZZ</name>
<organism evidence="1">
    <name type="scientific">marine sediment metagenome</name>
    <dbReference type="NCBI Taxonomy" id="412755"/>
    <lineage>
        <taxon>unclassified sequences</taxon>
        <taxon>metagenomes</taxon>
        <taxon>ecological metagenomes</taxon>
    </lineage>
</organism>
<dbReference type="AlphaFoldDB" id="X1NHH1"/>
<reference evidence="1" key="1">
    <citation type="journal article" date="2014" name="Front. Microbiol.">
        <title>High frequency of phylogenetically diverse reductive dehalogenase-homologous genes in deep subseafloor sedimentary metagenomes.</title>
        <authorList>
            <person name="Kawai M."/>
            <person name="Futagami T."/>
            <person name="Toyoda A."/>
            <person name="Takaki Y."/>
            <person name="Nishi S."/>
            <person name="Hori S."/>
            <person name="Arai W."/>
            <person name="Tsubouchi T."/>
            <person name="Morono Y."/>
            <person name="Uchiyama I."/>
            <person name="Ito T."/>
            <person name="Fujiyama A."/>
            <person name="Inagaki F."/>
            <person name="Takami H."/>
        </authorList>
    </citation>
    <scope>NUCLEOTIDE SEQUENCE</scope>
    <source>
        <strain evidence="1">Expedition CK06-06</strain>
    </source>
</reference>